<dbReference type="PANTHER" id="PTHR21180">
    <property type="entry name" value="ENDONUCLEASE/EXONUCLEASE/PHOSPHATASE FAMILY DOMAIN-CONTAINING PROTEIN 1"/>
    <property type="match status" value="1"/>
</dbReference>
<evidence type="ECO:0000313" key="2">
    <source>
        <dbReference type="EMBL" id="BCK83045.1"/>
    </source>
</evidence>
<sequence>MFGKVTKTEWCLLGLTGIFLCGLLALSQHDRREMEDGGVETDLAAAQEAFMPDVRPLDLNTATAEELMALPGIGEELSRRILEYRETHGPFAAVEELMEVSGIGEAKLAALEGRVTVNGE</sequence>
<dbReference type="GO" id="GO:0015628">
    <property type="term" value="P:protein secretion by the type II secretion system"/>
    <property type="evidence" value="ECO:0007669"/>
    <property type="project" value="TreeGrafter"/>
</dbReference>
<dbReference type="SUPFAM" id="SSF47781">
    <property type="entry name" value="RuvA domain 2-like"/>
    <property type="match status" value="1"/>
</dbReference>
<dbReference type="EMBL" id="AP023420">
    <property type="protein sequence ID" value="BCK83045.1"/>
    <property type="molecule type" value="Genomic_DNA"/>
</dbReference>
<feature type="domain" description="Helix-hairpin-helix DNA-binding motif class 1" evidence="1">
    <location>
        <begin position="65"/>
        <end position="84"/>
    </location>
</feature>
<dbReference type="Pfam" id="PF12836">
    <property type="entry name" value="HHH_3"/>
    <property type="match status" value="1"/>
</dbReference>
<accession>A0A810Q8U5</accession>
<dbReference type="AlphaFoldDB" id="A0A810Q8U5"/>
<proteinExistence type="predicted"/>
<dbReference type="InterPro" id="IPR003583">
    <property type="entry name" value="Hlx-hairpin-Hlx_DNA-bd_motif"/>
</dbReference>
<name>A0A810Q8U5_9FIRM</name>
<dbReference type="GO" id="GO:0015627">
    <property type="term" value="C:type II protein secretion system complex"/>
    <property type="evidence" value="ECO:0007669"/>
    <property type="project" value="TreeGrafter"/>
</dbReference>
<evidence type="ECO:0000259" key="1">
    <source>
        <dbReference type="SMART" id="SM00278"/>
    </source>
</evidence>
<feature type="domain" description="Helix-hairpin-helix DNA-binding motif class 1" evidence="1">
    <location>
        <begin position="95"/>
        <end position="114"/>
    </location>
</feature>
<dbReference type="InterPro" id="IPR051675">
    <property type="entry name" value="Endo/Exo/Phosphatase_dom_1"/>
</dbReference>
<evidence type="ECO:0000313" key="3">
    <source>
        <dbReference type="Proteomes" id="UP000679848"/>
    </source>
</evidence>
<protein>
    <recommendedName>
        <fullName evidence="1">Helix-hairpin-helix DNA-binding motif class 1 domain-containing protein</fullName>
    </recommendedName>
</protein>
<dbReference type="PANTHER" id="PTHR21180:SF32">
    <property type="entry name" value="ENDONUCLEASE_EXONUCLEASE_PHOSPHATASE FAMILY DOMAIN-CONTAINING PROTEIN 1"/>
    <property type="match status" value="1"/>
</dbReference>
<dbReference type="SMART" id="SM00278">
    <property type="entry name" value="HhH1"/>
    <property type="match status" value="2"/>
</dbReference>
<dbReference type="InterPro" id="IPR004509">
    <property type="entry name" value="Competence_ComEA_HhH"/>
</dbReference>
<dbReference type="RefSeq" id="WP_213542572.1">
    <property type="nucleotide sequence ID" value="NZ_AP023420.1"/>
</dbReference>
<dbReference type="Gene3D" id="1.10.150.320">
    <property type="entry name" value="Photosystem II 12 kDa extrinsic protein"/>
    <property type="match status" value="1"/>
</dbReference>
<dbReference type="GO" id="GO:0006281">
    <property type="term" value="P:DNA repair"/>
    <property type="evidence" value="ECO:0007669"/>
    <property type="project" value="InterPro"/>
</dbReference>
<dbReference type="GO" id="GO:0003677">
    <property type="term" value="F:DNA binding"/>
    <property type="evidence" value="ECO:0007669"/>
    <property type="project" value="InterPro"/>
</dbReference>
<dbReference type="NCBIfam" id="TIGR00426">
    <property type="entry name" value="competence protein ComEA helix-hairpin-helix repeat region"/>
    <property type="match status" value="1"/>
</dbReference>
<gene>
    <name evidence="2" type="ORF">MM59RIKEN_03640</name>
</gene>
<keyword evidence="3" id="KW-1185">Reference proteome</keyword>
<dbReference type="Proteomes" id="UP000679848">
    <property type="component" value="Chromosome"/>
</dbReference>
<reference evidence="2" key="1">
    <citation type="submission" date="2020-09" db="EMBL/GenBank/DDBJ databases">
        <title>New species isolated from human feces.</title>
        <authorList>
            <person name="Kitahara M."/>
            <person name="Shigeno Y."/>
            <person name="Shime M."/>
            <person name="Matsumoto Y."/>
            <person name="Nakamura S."/>
            <person name="Motooka D."/>
            <person name="Fukuoka S."/>
            <person name="Nishikawa H."/>
            <person name="Benno Y."/>
        </authorList>
    </citation>
    <scope>NUCLEOTIDE SEQUENCE</scope>
    <source>
        <strain evidence="2">MM59</strain>
    </source>
</reference>
<dbReference type="KEGG" id="pfaa:MM59RIKEN_03640"/>
<organism evidence="2 3">
    <name type="scientific">Pusillibacter faecalis</name>
    <dbReference type="NCBI Taxonomy" id="2714358"/>
    <lineage>
        <taxon>Bacteria</taxon>
        <taxon>Bacillati</taxon>
        <taxon>Bacillota</taxon>
        <taxon>Clostridia</taxon>
        <taxon>Eubacteriales</taxon>
        <taxon>Oscillospiraceae</taxon>
        <taxon>Pusillibacter</taxon>
    </lineage>
</organism>
<dbReference type="InterPro" id="IPR010994">
    <property type="entry name" value="RuvA_2-like"/>
</dbReference>